<keyword evidence="6" id="KW-0472">Membrane</keyword>
<protein>
    <submittedName>
        <fullName evidence="9">Type VII secretion protein EccE</fullName>
    </submittedName>
</protein>
<evidence type="ECO:0000313" key="9">
    <source>
        <dbReference type="EMBL" id="ORV06305.1"/>
    </source>
</evidence>
<evidence type="ECO:0000256" key="7">
    <source>
        <dbReference type="SAM" id="MobiDB-lite"/>
    </source>
</evidence>
<evidence type="ECO:0000256" key="4">
    <source>
        <dbReference type="ARBA" id="ARBA00022692"/>
    </source>
</evidence>
<gene>
    <name evidence="9" type="ORF">AWC04_05550</name>
</gene>
<dbReference type="GO" id="GO:0005886">
    <property type="term" value="C:plasma membrane"/>
    <property type="evidence" value="ECO:0007669"/>
    <property type="project" value="UniProtKB-SubCell"/>
</dbReference>
<keyword evidence="3" id="KW-1003">Cell membrane</keyword>
<dbReference type="InterPro" id="IPR021368">
    <property type="entry name" value="T7SS_EccE"/>
</dbReference>
<dbReference type="AlphaFoldDB" id="A0A1X1RHB0"/>
<feature type="compositionally biased region" description="Low complexity" evidence="7">
    <location>
        <begin position="463"/>
        <end position="472"/>
    </location>
</feature>
<dbReference type="Pfam" id="PF11203">
    <property type="entry name" value="EccE"/>
    <property type="match status" value="1"/>
</dbReference>
<organism evidence="9 10">
    <name type="scientific">Mycolicibacterium fallax</name>
    <name type="common">Mycobacterium fallax</name>
    <dbReference type="NCBI Taxonomy" id="1793"/>
    <lineage>
        <taxon>Bacteria</taxon>
        <taxon>Bacillati</taxon>
        <taxon>Actinomycetota</taxon>
        <taxon>Actinomycetes</taxon>
        <taxon>Mycobacteriales</taxon>
        <taxon>Mycobacteriaceae</taxon>
        <taxon>Mycolicibacterium</taxon>
    </lineage>
</organism>
<keyword evidence="4" id="KW-0812">Transmembrane</keyword>
<dbReference type="Proteomes" id="UP000193484">
    <property type="component" value="Unassembled WGS sequence"/>
</dbReference>
<comment type="caution">
    <text evidence="9">The sequence shown here is derived from an EMBL/GenBank/DDBJ whole genome shotgun (WGS) entry which is preliminary data.</text>
</comment>
<evidence type="ECO:0000259" key="8">
    <source>
        <dbReference type="Pfam" id="PF11203"/>
    </source>
</evidence>
<comment type="subcellular location">
    <subcellularLocation>
        <location evidence="1">Cell membrane</location>
    </subcellularLocation>
</comment>
<evidence type="ECO:0000256" key="6">
    <source>
        <dbReference type="ARBA" id="ARBA00023136"/>
    </source>
</evidence>
<feature type="region of interest" description="Disordered" evidence="7">
    <location>
        <begin position="438"/>
        <end position="472"/>
    </location>
</feature>
<proteinExistence type="inferred from homology"/>
<keyword evidence="5" id="KW-1133">Transmembrane helix</keyword>
<evidence type="ECO:0000256" key="3">
    <source>
        <dbReference type="ARBA" id="ARBA00022475"/>
    </source>
</evidence>
<accession>A0A1X1RHB0</accession>
<dbReference type="EMBL" id="LQOJ01000021">
    <property type="protein sequence ID" value="ORV06305.1"/>
    <property type="molecule type" value="Genomic_DNA"/>
</dbReference>
<dbReference type="OrthoDB" id="4751893at2"/>
<dbReference type="InterPro" id="IPR050051">
    <property type="entry name" value="EccE_dom"/>
</dbReference>
<dbReference type="NCBIfam" id="TIGR03923">
    <property type="entry name" value="T7SS_EccE"/>
    <property type="match status" value="1"/>
</dbReference>
<evidence type="ECO:0000256" key="2">
    <source>
        <dbReference type="ARBA" id="ARBA00007759"/>
    </source>
</evidence>
<keyword evidence="10" id="KW-1185">Reference proteome</keyword>
<dbReference type="RefSeq" id="WP_085093944.1">
    <property type="nucleotide sequence ID" value="NZ_AP022603.1"/>
</dbReference>
<feature type="domain" description="Type VII secretion system protein EccE" evidence="8">
    <location>
        <begin position="164"/>
        <end position="250"/>
    </location>
</feature>
<evidence type="ECO:0000256" key="1">
    <source>
        <dbReference type="ARBA" id="ARBA00004236"/>
    </source>
</evidence>
<reference evidence="9 10" key="1">
    <citation type="submission" date="2016-01" db="EMBL/GenBank/DDBJ databases">
        <title>The new phylogeny of the genus Mycobacterium.</title>
        <authorList>
            <person name="Tarcisio F."/>
            <person name="Conor M."/>
            <person name="Antonella G."/>
            <person name="Elisabetta G."/>
            <person name="Giulia F.S."/>
            <person name="Sara T."/>
            <person name="Anna F."/>
            <person name="Clotilde B."/>
            <person name="Roberto B."/>
            <person name="Veronica D.S."/>
            <person name="Fabio R."/>
            <person name="Monica P."/>
            <person name="Olivier J."/>
            <person name="Enrico T."/>
            <person name="Nicola S."/>
        </authorList>
    </citation>
    <scope>NUCLEOTIDE SEQUENCE [LARGE SCALE GENOMIC DNA]</scope>
    <source>
        <strain evidence="9 10">DSM 44179</strain>
    </source>
</reference>
<comment type="similarity">
    <text evidence="2">Belongs to the EccE family.</text>
</comment>
<evidence type="ECO:0000256" key="5">
    <source>
        <dbReference type="ARBA" id="ARBA00022989"/>
    </source>
</evidence>
<evidence type="ECO:0000313" key="10">
    <source>
        <dbReference type="Proteomes" id="UP000193484"/>
    </source>
</evidence>
<sequence>MTAPVRLAVLIAVFVAALTGWAIGGFAGAATALALVGPVAVVPWRGRPLWSWLARYRRHRREHPRPDPVTVANDGCGGGVRELRGTAVAAVAVLGRRHRPTLFTGSTAAHSDDTLDVAALAALLHQPLGLTLESLSVVTLGARRRSHGDYPRVYDTLIGTPPYAGTRETWVILRIAALPNAGALADRISTGVAAVAAAQRIGAALRRGAVRARVASAADIVELDRRIGGGVRDPRWRSVRADDGWYTSYAYRPHEVTAANLAQAWTLRVDGLIQTVTLYPDGRLSATLTTRTNQPPPAPPSVLLTGLPGEQLDALAAARCGPTVRLRGLRTGPVPAALALPVGASGVLIGPAQDGYRLALPFTDPGEPTRIRLAADDALTKRLVLRAAAAGERITVHTADRRRWAALQMPGITVTDGPRPAPDTTVSVVDGAVSAAAPAEPAVRLSPAPRPPTVIEATGPSPAAGAAGDGADAGAADADIVITQAGPDTVDIGIAGRVHRVRIDLFRVENRYLRIESEAAPEPELAGADR</sequence>
<dbReference type="STRING" id="1793.AWC04_05550"/>
<name>A0A1X1RHB0_MYCFA</name>